<feature type="transmembrane region" description="Helical" evidence="1">
    <location>
        <begin position="407"/>
        <end position="425"/>
    </location>
</feature>
<comment type="caution">
    <text evidence="2">The sequence shown here is derived from an EMBL/GenBank/DDBJ whole genome shotgun (WGS) entry which is preliminary data.</text>
</comment>
<dbReference type="Proteomes" id="UP000325690">
    <property type="component" value="Unassembled WGS sequence"/>
</dbReference>
<keyword evidence="1" id="KW-1133">Transmembrane helix</keyword>
<feature type="transmembrane region" description="Helical" evidence="1">
    <location>
        <begin position="194"/>
        <end position="210"/>
    </location>
</feature>
<feature type="transmembrane region" description="Helical" evidence="1">
    <location>
        <begin position="245"/>
        <end position="264"/>
    </location>
</feature>
<evidence type="ECO:0008006" key="4">
    <source>
        <dbReference type="Google" id="ProtNLM"/>
    </source>
</evidence>
<feature type="transmembrane region" description="Helical" evidence="1">
    <location>
        <begin position="113"/>
        <end position="136"/>
    </location>
</feature>
<dbReference type="GeneID" id="74301609"/>
<name>A0A5N5UQ69_MYCPH</name>
<organism evidence="2 3">
    <name type="scientific">Mycolicibacterium phlei DSM 43239 = CCUG 21000</name>
    <dbReference type="NCBI Taxonomy" id="1226750"/>
    <lineage>
        <taxon>Bacteria</taxon>
        <taxon>Bacillati</taxon>
        <taxon>Actinomycetota</taxon>
        <taxon>Actinomycetes</taxon>
        <taxon>Mycobacteriales</taxon>
        <taxon>Mycobacteriaceae</taxon>
        <taxon>Mycolicibacterium</taxon>
    </lineage>
</organism>
<reference evidence="2 3" key="1">
    <citation type="submission" date="2012-10" db="EMBL/GenBank/DDBJ databases">
        <title>The draft sequence of the Mycobacterium pheli genome.</title>
        <authorList>
            <person name="Pettersson B.M.F."/>
            <person name="Das S."/>
            <person name="Dasgupta S."/>
            <person name="Bhattacharya A."/>
            <person name="Kirsebom L.A."/>
        </authorList>
    </citation>
    <scope>NUCLEOTIDE SEQUENCE [LARGE SCALE GENOMIC DNA]</scope>
    <source>
        <strain evidence="2 3">CCUG 21000</strain>
    </source>
</reference>
<feature type="transmembrane region" description="Helical" evidence="1">
    <location>
        <begin position="375"/>
        <end position="395"/>
    </location>
</feature>
<evidence type="ECO:0000313" key="3">
    <source>
        <dbReference type="Proteomes" id="UP000325690"/>
    </source>
</evidence>
<feature type="transmembrane region" description="Helical" evidence="1">
    <location>
        <begin position="431"/>
        <end position="447"/>
    </location>
</feature>
<keyword evidence="1" id="KW-0812">Transmembrane</keyword>
<accession>A0A5N5UQ69</accession>
<keyword evidence="1" id="KW-0472">Membrane</keyword>
<evidence type="ECO:0000313" key="2">
    <source>
        <dbReference type="EMBL" id="KAB7751713.1"/>
    </source>
</evidence>
<dbReference type="AlphaFoldDB" id="A0A5N5UQ69"/>
<gene>
    <name evidence="2" type="ORF">MPHL21000_23350</name>
</gene>
<feature type="transmembrane region" description="Helical" evidence="1">
    <location>
        <begin position="28"/>
        <end position="51"/>
    </location>
</feature>
<proteinExistence type="predicted"/>
<protein>
    <recommendedName>
        <fullName evidence="4">Oligosaccharide repeat unit polymerase</fullName>
    </recommendedName>
</protein>
<keyword evidence="3" id="KW-1185">Reference proteome</keyword>
<feature type="transmembrane region" description="Helical" evidence="1">
    <location>
        <begin position="72"/>
        <end position="93"/>
    </location>
</feature>
<sequence length="462" mass="50225">MTALKPAERAATGGTPGGPASRFPAVTLWWLSPVAVTLFIGTVAVVLTAAVGDADFRRYWDEPKLVTTETLVLFECGVLAFALAALIATTVAAPRTGLTGPWPNLSPATERLLRRASTVLTTLTLAGYLGFAIAIARSGLSLAELFGDVDNPWDAPVKIAIGTIPGVTTLTQVGMAAATVSSVLLAQRFTRAELARLVTVLTLSVPRAYIYSERLALLELAVPAVVVGAAWLSNRSRRQRAIAKATPVAGLAVVGVLFAVFEYFRSWQFYRQRGDMSFWEFAANRLAGYYATAINNGQVILDHLAFPGRLPFDTLDAFWSLQGVYQLRLYEVLGGHDRPYAKSGDEESPYFHALAQAANPEFNNPSGYVAPFVDYGPVGGLMFFALIGVVTGLLYRAFASGHLVGLLVYPFVFTGFVELPRYLYWFQGRCTYSWLALAVVLVLAAVVRRRERRRELLVAATE</sequence>
<evidence type="ECO:0000256" key="1">
    <source>
        <dbReference type="SAM" id="Phobius"/>
    </source>
</evidence>
<feature type="transmembrane region" description="Helical" evidence="1">
    <location>
        <begin position="216"/>
        <end position="233"/>
    </location>
</feature>
<dbReference type="EMBL" id="ANBP01000054">
    <property type="protein sequence ID" value="KAB7751713.1"/>
    <property type="molecule type" value="Genomic_DNA"/>
</dbReference>
<dbReference type="RefSeq" id="WP_061482459.1">
    <property type="nucleotide sequence ID" value="NZ_ANBO01000045.1"/>
</dbReference>